<feature type="transmembrane region" description="Helical" evidence="9">
    <location>
        <begin position="130"/>
        <end position="156"/>
    </location>
</feature>
<sequence>MSTTELHQQVRERFGVETIDDRVVALGAAGALCLLVSAITFLIGSPFTALPFAGFLFTVAYGLYEYQAATAKALSFLATIGTGTILALITFYLLVEALPAIRLMGAEMFTSTSEPMWRTRGEEMYSLVPMMWGTLVTTVLAMLIAGPLGVAGALFISEIAPDAVREVVKPAVETLAGIPSIVYGFIGFTILNDYMMESLELPTSGSLVIVGLVVGLMSLPTVVSVAEDAIASVPESMKSGSLALGTTDWQTIKSITIPASFSGVSAAVLLGVGRAIGETMAATVILGHAQRLPDPLYDVFGNTETLTSLIASQYGVASGTHMSALFAAGVVLFVSVTVLSIGSQYIERRMKHQLQGES</sequence>
<evidence type="ECO:0000313" key="13">
    <source>
        <dbReference type="EMBL" id="SET47479.1"/>
    </source>
</evidence>
<feature type="transmembrane region" description="Helical" evidence="9">
    <location>
        <begin position="324"/>
        <end position="346"/>
    </location>
</feature>
<evidence type="ECO:0000259" key="11">
    <source>
        <dbReference type="PROSITE" id="PS50928"/>
    </source>
</evidence>
<name>A0A1I0EPN3_9EURY</name>
<dbReference type="GO" id="GO:0006817">
    <property type="term" value="P:phosphate ion transport"/>
    <property type="evidence" value="ECO:0007669"/>
    <property type="project" value="UniProtKB-KW"/>
</dbReference>
<dbReference type="SUPFAM" id="SSF161098">
    <property type="entry name" value="MetI-like"/>
    <property type="match status" value="1"/>
</dbReference>
<evidence type="ECO:0000256" key="3">
    <source>
        <dbReference type="ARBA" id="ARBA00022448"/>
    </source>
</evidence>
<dbReference type="EMBL" id="FMZP01000009">
    <property type="protein sequence ID" value="SDC92504.1"/>
    <property type="molecule type" value="Genomic_DNA"/>
</dbReference>
<keyword evidence="3 9" id="KW-0813">Transport</keyword>
<reference evidence="13" key="1">
    <citation type="submission" date="2016-10" db="EMBL/GenBank/DDBJ databases">
        <authorList>
            <person name="de Groot N.N."/>
        </authorList>
    </citation>
    <scope>NUCLEOTIDE SEQUENCE [LARGE SCALE GENOMIC DNA]</scope>
    <source>
        <strain evidence="13">CDM_6</strain>
    </source>
</reference>
<evidence type="ECO:0000256" key="10">
    <source>
        <dbReference type="RuleBase" id="RU363054"/>
    </source>
</evidence>
<dbReference type="Proteomes" id="UP000324021">
    <property type="component" value="Unassembled WGS sequence"/>
</dbReference>
<evidence type="ECO:0000256" key="6">
    <source>
        <dbReference type="ARBA" id="ARBA00022692"/>
    </source>
</evidence>
<comment type="similarity">
    <text evidence="2 10">Belongs to the binding-protein-dependent transport system permease family. CysTW subfamily.</text>
</comment>
<dbReference type="InterPro" id="IPR000515">
    <property type="entry name" value="MetI-like"/>
</dbReference>
<keyword evidence="5 10" id="KW-0592">Phosphate transport</keyword>
<evidence type="ECO:0000256" key="2">
    <source>
        <dbReference type="ARBA" id="ARBA00007069"/>
    </source>
</evidence>
<gene>
    <name evidence="13" type="ORF">SAMN04488694_10771</name>
    <name evidence="12" type="ORF">SAMN05192552_100970</name>
</gene>
<evidence type="ECO:0000313" key="14">
    <source>
        <dbReference type="Proteomes" id="UP000199320"/>
    </source>
</evidence>
<evidence type="ECO:0000256" key="8">
    <source>
        <dbReference type="ARBA" id="ARBA00023136"/>
    </source>
</evidence>
<keyword evidence="4 10" id="KW-1003">Cell membrane</keyword>
<dbReference type="AlphaFoldDB" id="A0A1I0EPN3"/>
<organism evidence="13 14">
    <name type="scientific">Natrinema hispanicum</name>
    <dbReference type="NCBI Taxonomy" id="392421"/>
    <lineage>
        <taxon>Archaea</taxon>
        <taxon>Methanobacteriati</taxon>
        <taxon>Methanobacteriota</taxon>
        <taxon>Stenosarchaea group</taxon>
        <taxon>Halobacteria</taxon>
        <taxon>Halobacteriales</taxon>
        <taxon>Natrialbaceae</taxon>
        <taxon>Natrinema</taxon>
    </lineage>
</organism>
<dbReference type="PROSITE" id="PS50928">
    <property type="entry name" value="ABC_TM1"/>
    <property type="match status" value="1"/>
</dbReference>
<keyword evidence="14" id="KW-1185">Reference proteome</keyword>
<dbReference type="Proteomes" id="UP000199320">
    <property type="component" value="Unassembled WGS sequence"/>
</dbReference>
<feature type="transmembrane region" description="Helical" evidence="9">
    <location>
        <begin position="73"/>
        <end position="95"/>
    </location>
</feature>
<keyword evidence="7 9" id="KW-1133">Transmembrane helix</keyword>
<feature type="transmembrane region" description="Helical" evidence="9">
    <location>
        <begin position="23"/>
        <end position="43"/>
    </location>
</feature>
<dbReference type="OrthoDB" id="301029at2157"/>
<dbReference type="EMBL" id="FOIC01000007">
    <property type="protein sequence ID" value="SET47479.1"/>
    <property type="molecule type" value="Genomic_DNA"/>
</dbReference>
<evidence type="ECO:0000256" key="7">
    <source>
        <dbReference type="ARBA" id="ARBA00022989"/>
    </source>
</evidence>
<keyword evidence="8 9" id="KW-0472">Membrane</keyword>
<dbReference type="GO" id="GO:0005315">
    <property type="term" value="F:phosphate transmembrane transporter activity"/>
    <property type="evidence" value="ECO:0007669"/>
    <property type="project" value="InterPro"/>
</dbReference>
<feature type="transmembrane region" description="Helical" evidence="9">
    <location>
        <begin position="207"/>
        <end position="226"/>
    </location>
</feature>
<reference evidence="14 15" key="2">
    <citation type="submission" date="2016-10" db="EMBL/GenBank/DDBJ databases">
        <authorList>
            <person name="Varghese N."/>
            <person name="Submissions S."/>
        </authorList>
    </citation>
    <scope>NUCLEOTIDE SEQUENCE [LARGE SCALE GENOMIC DNA]</scope>
    <source>
        <strain evidence="12 15">CDM_1</strain>
        <strain evidence="14">CDM_6</strain>
    </source>
</reference>
<dbReference type="InterPro" id="IPR035906">
    <property type="entry name" value="MetI-like_sf"/>
</dbReference>
<accession>A0A1I0EPN3</accession>
<comment type="subcellular location">
    <subcellularLocation>
        <location evidence="1 9">Cell membrane</location>
        <topology evidence="1 9">Multi-pass membrane protein</topology>
    </subcellularLocation>
</comment>
<dbReference type="Gene3D" id="1.10.3720.10">
    <property type="entry name" value="MetI-like"/>
    <property type="match status" value="1"/>
</dbReference>
<dbReference type="PANTHER" id="PTHR30425:SF1">
    <property type="entry name" value="PHOSPHATE TRANSPORT SYSTEM PERMEASE PROTEIN PSTC"/>
    <property type="match status" value="1"/>
</dbReference>
<evidence type="ECO:0000256" key="1">
    <source>
        <dbReference type="ARBA" id="ARBA00004651"/>
    </source>
</evidence>
<dbReference type="GO" id="GO:0005886">
    <property type="term" value="C:plasma membrane"/>
    <property type="evidence" value="ECO:0007669"/>
    <property type="project" value="UniProtKB-SubCell"/>
</dbReference>
<comment type="function">
    <text evidence="10">Part of the binding-protein-dependent transport system for phosphate; probably responsible for the translocation of the substrate across the membrane.</text>
</comment>
<keyword evidence="6 9" id="KW-0812">Transmembrane</keyword>
<protein>
    <recommendedName>
        <fullName evidence="10">Phosphate transport system permease protein</fullName>
    </recommendedName>
</protein>
<dbReference type="Pfam" id="PF00528">
    <property type="entry name" value="BPD_transp_1"/>
    <property type="match status" value="1"/>
</dbReference>
<dbReference type="InterPro" id="IPR011864">
    <property type="entry name" value="Phosphate_PstC"/>
</dbReference>
<evidence type="ECO:0000256" key="5">
    <source>
        <dbReference type="ARBA" id="ARBA00022592"/>
    </source>
</evidence>
<evidence type="ECO:0000256" key="4">
    <source>
        <dbReference type="ARBA" id="ARBA00022475"/>
    </source>
</evidence>
<dbReference type="RefSeq" id="WP_092932237.1">
    <property type="nucleotide sequence ID" value="NZ_FMZP01000009.1"/>
</dbReference>
<evidence type="ECO:0000313" key="12">
    <source>
        <dbReference type="EMBL" id="SDC92504.1"/>
    </source>
</evidence>
<dbReference type="NCBIfam" id="TIGR02138">
    <property type="entry name" value="phosphate_pstC"/>
    <property type="match status" value="1"/>
</dbReference>
<evidence type="ECO:0000313" key="15">
    <source>
        <dbReference type="Proteomes" id="UP000324021"/>
    </source>
</evidence>
<dbReference type="CDD" id="cd06261">
    <property type="entry name" value="TM_PBP2"/>
    <property type="match status" value="1"/>
</dbReference>
<feature type="transmembrane region" description="Helical" evidence="9">
    <location>
        <begin position="176"/>
        <end position="195"/>
    </location>
</feature>
<dbReference type="STRING" id="392421.SAMN04488694_10771"/>
<proteinExistence type="inferred from homology"/>
<feature type="transmembrane region" description="Helical" evidence="9">
    <location>
        <begin position="50"/>
        <end position="67"/>
    </location>
</feature>
<evidence type="ECO:0000256" key="9">
    <source>
        <dbReference type="RuleBase" id="RU363032"/>
    </source>
</evidence>
<feature type="domain" description="ABC transmembrane type-1" evidence="11">
    <location>
        <begin position="131"/>
        <end position="343"/>
    </location>
</feature>
<dbReference type="InterPro" id="IPR051124">
    <property type="entry name" value="Phosphate_Transport_Permease"/>
</dbReference>
<dbReference type="PANTHER" id="PTHR30425">
    <property type="entry name" value="PHOSPHATE TRANSPORT SYSTEM PERMEASE PROTEIN PST"/>
    <property type="match status" value="1"/>
</dbReference>